<reference evidence="1 2" key="1">
    <citation type="journal article" date="2023" name="Sci. Data">
        <title>Genome assembly of the Korean intertidal mud-creeper Batillaria attramentaria.</title>
        <authorList>
            <person name="Patra A.K."/>
            <person name="Ho P.T."/>
            <person name="Jun S."/>
            <person name="Lee S.J."/>
            <person name="Kim Y."/>
            <person name="Won Y.J."/>
        </authorList>
    </citation>
    <scope>NUCLEOTIDE SEQUENCE [LARGE SCALE GENOMIC DNA]</scope>
    <source>
        <strain evidence="1">Wonlab-2016</strain>
    </source>
</reference>
<organism evidence="1 2">
    <name type="scientific">Batillaria attramentaria</name>
    <dbReference type="NCBI Taxonomy" id="370345"/>
    <lineage>
        <taxon>Eukaryota</taxon>
        <taxon>Metazoa</taxon>
        <taxon>Spiralia</taxon>
        <taxon>Lophotrochozoa</taxon>
        <taxon>Mollusca</taxon>
        <taxon>Gastropoda</taxon>
        <taxon>Caenogastropoda</taxon>
        <taxon>Sorbeoconcha</taxon>
        <taxon>Cerithioidea</taxon>
        <taxon>Batillariidae</taxon>
        <taxon>Batillaria</taxon>
    </lineage>
</organism>
<sequence>MSTEVRSRRRRRGDNNKWTVEETEVETTKTTTEVVKIRELQADGFDVNHQQSVNFQLVYPARASECDNKAGLCDKVKTRFLVAPRAELPMLPDAVTIFNRGLVPQ</sequence>
<proteinExistence type="predicted"/>
<dbReference type="AlphaFoldDB" id="A0ABD0LR43"/>
<evidence type="ECO:0000313" key="2">
    <source>
        <dbReference type="Proteomes" id="UP001519460"/>
    </source>
</evidence>
<name>A0ABD0LR43_9CAEN</name>
<evidence type="ECO:0000313" key="1">
    <source>
        <dbReference type="EMBL" id="KAK7502034.1"/>
    </source>
</evidence>
<dbReference type="Proteomes" id="UP001519460">
    <property type="component" value="Unassembled WGS sequence"/>
</dbReference>
<protein>
    <submittedName>
        <fullName evidence="1">Uncharacterized protein</fullName>
    </submittedName>
</protein>
<gene>
    <name evidence="1" type="ORF">BaRGS_00006786</name>
</gene>
<keyword evidence="2" id="KW-1185">Reference proteome</keyword>
<comment type="caution">
    <text evidence="1">The sequence shown here is derived from an EMBL/GenBank/DDBJ whole genome shotgun (WGS) entry which is preliminary data.</text>
</comment>
<accession>A0ABD0LR43</accession>
<dbReference type="EMBL" id="JACVVK020000028">
    <property type="protein sequence ID" value="KAK7502034.1"/>
    <property type="molecule type" value="Genomic_DNA"/>
</dbReference>